<dbReference type="EMBL" id="KZ819322">
    <property type="protein sequence ID" value="PWN22815.1"/>
    <property type="molecule type" value="Genomic_DNA"/>
</dbReference>
<dbReference type="InterPro" id="IPR017853">
    <property type="entry name" value="GH"/>
</dbReference>
<dbReference type="GO" id="GO:0042973">
    <property type="term" value="F:glucan endo-1,3-beta-D-glucosidase activity"/>
    <property type="evidence" value="ECO:0007669"/>
    <property type="project" value="UniProtKB-EC"/>
</dbReference>
<evidence type="ECO:0000256" key="3">
    <source>
        <dbReference type="ARBA" id="ARBA00008773"/>
    </source>
</evidence>
<evidence type="ECO:0000313" key="16">
    <source>
        <dbReference type="Proteomes" id="UP000245942"/>
    </source>
</evidence>
<dbReference type="GO" id="GO:0071555">
    <property type="term" value="P:cell wall organization"/>
    <property type="evidence" value="ECO:0007669"/>
    <property type="project" value="UniProtKB-KW"/>
</dbReference>
<evidence type="ECO:0000256" key="6">
    <source>
        <dbReference type="ARBA" id="ARBA00022801"/>
    </source>
</evidence>
<keyword evidence="9" id="KW-0119">Carbohydrate metabolism</keyword>
<evidence type="ECO:0000313" key="15">
    <source>
        <dbReference type="EMBL" id="PWN22815.1"/>
    </source>
</evidence>
<evidence type="ECO:0000256" key="9">
    <source>
        <dbReference type="ARBA" id="ARBA00023277"/>
    </source>
</evidence>
<dbReference type="GO" id="GO:0009277">
    <property type="term" value="C:fungal-type cell wall"/>
    <property type="evidence" value="ECO:0007669"/>
    <property type="project" value="TreeGrafter"/>
</dbReference>
<evidence type="ECO:0000256" key="13">
    <source>
        <dbReference type="ARBA" id="ARBA00042373"/>
    </source>
</evidence>
<evidence type="ECO:0000256" key="10">
    <source>
        <dbReference type="ARBA" id="ARBA00023316"/>
    </source>
</evidence>
<proteinExistence type="inferred from homology"/>
<sequence length="316" mass="35111">MPGKVPSSLDNWWCKPSTEQAFLGFSYQVEGCPSRSQLTSDFKRMRQEFHSRYVRLYGACDSGSFNDDLIESAWEANVGIYPLVWFGFNSDNKWKSRKQKLLQAIKNNPKAPYVVRGVVMGSEPLFDGVLPVQQLVGEMEGIKQELKHFTDQKANGDSAMHVTSSDMSYSYQKFDSGSKILQSATVLQANVLPFFSQSAKFGNSADAMKGIKDTYSYLRDHSGGHKKIIFAQTGWPSTSEVWKGNSKDAVASVASEEAYFKMLDKAACEDSTLSKGPQGGLGWFAHIWSDSGLPGWGVIDSNGKPKFNFKPRTTCH</sequence>
<keyword evidence="11" id="KW-0624">Polysaccharide degradation</keyword>
<gene>
    <name evidence="15" type="ORF">BCV69DRAFT_245349</name>
</gene>
<evidence type="ECO:0000256" key="14">
    <source>
        <dbReference type="ARBA" id="ARBA00043078"/>
    </source>
</evidence>
<protein>
    <recommendedName>
        <fullName evidence="4">glucan endo-1,3-beta-D-glucosidase</fullName>
        <ecNumber evidence="4">3.2.1.39</ecNumber>
    </recommendedName>
    <alternativeName>
        <fullName evidence="14">Endo-1,3-beta-glucanase btgC</fullName>
    </alternativeName>
    <alternativeName>
        <fullName evidence="13">Laminarinase btgC</fullName>
    </alternativeName>
</protein>
<dbReference type="InterPro" id="IPR050732">
    <property type="entry name" value="Beta-glucan_modifiers"/>
</dbReference>
<keyword evidence="6 15" id="KW-0378">Hydrolase</keyword>
<dbReference type="GO" id="GO:0009986">
    <property type="term" value="C:cell surface"/>
    <property type="evidence" value="ECO:0007669"/>
    <property type="project" value="TreeGrafter"/>
</dbReference>
<comment type="subcellular location">
    <subcellularLocation>
        <location evidence="2">Cell membrane</location>
        <topology evidence="2">Single-pass type II membrane protein</topology>
    </subcellularLocation>
</comment>
<keyword evidence="5" id="KW-1003">Cell membrane</keyword>
<dbReference type="GO" id="GO:0005886">
    <property type="term" value="C:plasma membrane"/>
    <property type="evidence" value="ECO:0007669"/>
    <property type="project" value="UniProtKB-SubCell"/>
</dbReference>
<accession>A0A316UHZ7</accession>
<name>A0A316UHZ7_9BASI</name>
<dbReference type="GO" id="GO:0005576">
    <property type="term" value="C:extracellular region"/>
    <property type="evidence" value="ECO:0007669"/>
    <property type="project" value="TreeGrafter"/>
</dbReference>
<dbReference type="Gene3D" id="3.20.20.80">
    <property type="entry name" value="Glycosidases"/>
    <property type="match status" value="1"/>
</dbReference>
<keyword evidence="10" id="KW-0961">Cell wall biogenesis/degradation</keyword>
<keyword evidence="7" id="KW-0472">Membrane</keyword>
<dbReference type="Proteomes" id="UP000245942">
    <property type="component" value="Unassembled WGS sequence"/>
</dbReference>
<dbReference type="EC" id="3.2.1.39" evidence="4"/>
<dbReference type="SUPFAM" id="SSF51445">
    <property type="entry name" value="(Trans)glycosidases"/>
    <property type="match status" value="1"/>
</dbReference>
<dbReference type="PANTHER" id="PTHR16631:SF17">
    <property type="entry name" value="GLUCAN ENDO-1,3-BETA-GLUCOSIDASE BTGC"/>
    <property type="match status" value="1"/>
</dbReference>
<evidence type="ECO:0000256" key="5">
    <source>
        <dbReference type="ARBA" id="ARBA00022475"/>
    </source>
</evidence>
<evidence type="ECO:0000256" key="8">
    <source>
        <dbReference type="ARBA" id="ARBA00023180"/>
    </source>
</evidence>
<dbReference type="PANTHER" id="PTHR16631">
    <property type="entry name" value="GLUCAN 1,3-BETA-GLUCOSIDASE"/>
    <property type="match status" value="1"/>
</dbReference>
<evidence type="ECO:0000256" key="1">
    <source>
        <dbReference type="ARBA" id="ARBA00000382"/>
    </source>
</evidence>
<comment type="function">
    <text evidence="12">Glucanases play a role in cell expansion during growth, in cell-cell fusion during mating, and in spore release during sporulation. This enzyme may be involved in beta-glucan degradation. Active on laminarin and lichenan.</text>
</comment>
<evidence type="ECO:0000256" key="4">
    <source>
        <dbReference type="ARBA" id="ARBA00012780"/>
    </source>
</evidence>
<comment type="similarity">
    <text evidence="3">Belongs to the glycosyl hydrolase 17 family.</text>
</comment>
<evidence type="ECO:0000256" key="2">
    <source>
        <dbReference type="ARBA" id="ARBA00004401"/>
    </source>
</evidence>
<evidence type="ECO:0000256" key="11">
    <source>
        <dbReference type="ARBA" id="ARBA00023326"/>
    </source>
</evidence>
<evidence type="ECO:0000256" key="7">
    <source>
        <dbReference type="ARBA" id="ARBA00023136"/>
    </source>
</evidence>
<dbReference type="OrthoDB" id="77201at2759"/>
<comment type="catalytic activity">
    <reaction evidence="1">
        <text>Hydrolysis of (1-&gt;3)-beta-D-glucosidic linkages in (1-&gt;3)-beta-D-glucans.</text>
        <dbReference type="EC" id="3.2.1.39"/>
    </reaction>
</comment>
<dbReference type="RefSeq" id="XP_025349975.1">
    <property type="nucleotide sequence ID" value="XM_025490149.1"/>
</dbReference>
<dbReference type="GeneID" id="37011883"/>
<keyword evidence="16" id="KW-1185">Reference proteome</keyword>
<dbReference type="AlphaFoldDB" id="A0A316UHZ7"/>
<organism evidence="15 16">
    <name type="scientific">Pseudomicrostroma glucosiphilum</name>
    <dbReference type="NCBI Taxonomy" id="1684307"/>
    <lineage>
        <taxon>Eukaryota</taxon>
        <taxon>Fungi</taxon>
        <taxon>Dikarya</taxon>
        <taxon>Basidiomycota</taxon>
        <taxon>Ustilaginomycotina</taxon>
        <taxon>Exobasidiomycetes</taxon>
        <taxon>Microstromatales</taxon>
        <taxon>Microstromatales incertae sedis</taxon>
        <taxon>Pseudomicrostroma</taxon>
    </lineage>
</organism>
<evidence type="ECO:0000256" key="12">
    <source>
        <dbReference type="ARBA" id="ARBA00037649"/>
    </source>
</evidence>
<dbReference type="GO" id="GO:0000272">
    <property type="term" value="P:polysaccharide catabolic process"/>
    <property type="evidence" value="ECO:0007669"/>
    <property type="project" value="UniProtKB-KW"/>
</dbReference>
<keyword evidence="8" id="KW-0325">Glycoprotein</keyword>
<reference evidence="15 16" key="1">
    <citation type="journal article" date="2018" name="Mol. Biol. Evol.">
        <title>Broad Genomic Sampling Reveals a Smut Pathogenic Ancestry of the Fungal Clade Ustilaginomycotina.</title>
        <authorList>
            <person name="Kijpornyongpan T."/>
            <person name="Mondo S.J."/>
            <person name="Barry K."/>
            <person name="Sandor L."/>
            <person name="Lee J."/>
            <person name="Lipzen A."/>
            <person name="Pangilinan J."/>
            <person name="LaButti K."/>
            <person name="Hainaut M."/>
            <person name="Henrissat B."/>
            <person name="Grigoriev I.V."/>
            <person name="Spatafora J.W."/>
            <person name="Aime M.C."/>
        </authorList>
    </citation>
    <scope>NUCLEOTIDE SEQUENCE [LARGE SCALE GENOMIC DNA]</scope>
    <source>
        <strain evidence="15 16">MCA 4718</strain>
    </source>
</reference>